<proteinExistence type="predicted"/>
<evidence type="ECO:0000313" key="2">
    <source>
        <dbReference type="Proteomes" id="UP000663722"/>
    </source>
</evidence>
<dbReference type="KEGG" id="dmm:dnm_078110"/>
<protein>
    <submittedName>
        <fullName evidence="1">Uncharacterized protein</fullName>
    </submittedName>
</protein>
<evidence type="ECO:0000313" key="1">
    <source>
        <dbReference type="EMBL" id="QTA91737.1"/>
    </source>
</evidence>
<gene>
    <name evidence="1" type="ORF">dnm_078110</name>
</gene>
<dbReference type="Proteomes" id="UP000663722">
    <property type="component" value="Chromosome"/>
</dbReference>
<name>A0A975GSB4_9BACT</name>
<reference evidence="1" key="1">
    <citation type="journal article" date="2021" name="Microb. Physiol.">
        <title>Proteogenomic Insights into the Physiology of Marine, Sulfate-Reducing, Filamentous Desulfonema limicola and Desulfonema magnum.</title>
        <authorList>
            <person name="Schnaars V."/>
            <person name="Wohlbrand L."/>
            <person name="Scheve S."/>
            <person name="Hinrichs C."/>
            <person name="Reinhardt R."/>
            <person name="Rabus R."/>
        </authorList>
    </citation>
    <scope>NUCLEOTIDE SEQUENCE</scope>
    <source>
        <strain evidence="1">4be13</strain>
    </source>
</reference>
<dbReference type="EMBL" id="CP061800">
    <property type="protein sequence ID" value="QTA91737.1"/>
    <property type="molecule type" value="Genomic_DNA"/>
</dbReference>
<sequence>MRISDFTFILLLKCQRITKTLFFVSYGMEDKHGKYYELT</sequence>
<accession>A0A975GSB4</accession>
<dbReference type="AlphaFoldDB" id="A0A975GSB4"/>
<organism evidence="1 2">
    <name type="scientific">Desulfonema magnum</name>
    <dbReference type="NCBI Taxonomy" id="45655"/>
    <lineage>
        <taxon>Bacteria</taxon>
        <taxon>Pseudomonadati</taxon>
        <taxon>Thermodesulfobacteriota</taxon>
        <taxon>Desulfobacteria</taxon>
        <taxon>Desulfobacterales</taxon>
        <taxon>Desulfococcaceae</taxon>
        <taxon>Desulfonema</taxon>
    </lineage>
</organism>
<keyword evidence="2" id="KW-1185">Reference proteome</keyword>